<dbReference type="InterPro" id="IPR016461">
    <property type="entry name" value="COMT-like"/>
</dbReference>
<dbReference type="GO" id="GO:0032259">
    <property type="term" value="P:methylation"/>
    <property type="evidence" value="ECO:0007669"/>
    <property type="project" value="UniProtKB-KW"/>
</dbReference>
<reference evidence="6 7" key="1">
    <citation type="submission" date="2020-01" db="EMBL/GenBank/DDBJ databases">
        <title>Sphingomonas sp. C33 whole genome sequece.</title>
        <authorList>
            <person name="Park C."/>
        </authorList>
    </citation>
    <scope>NUCLEOTIDE SEQUENCE [LARGE SCALE GENOMIC DNA]</scope>
    <source>
        <strain evidence="6 7">C33</strain>
    </source>
</reference>
<protein>
    <submittedName>
        <fullName evidence="6">Methyltransferase</fullName>
    </submittedName>
</protein>
<dbReference type="InterPro" id="IPR036388">
    <property type="entry name" value="WH-like_DNA-bd_sf"/>
</dbReference>
<gene>
    <name evidence="6" type="ORF">GVO57_02360</name>
</gene>
<dbReference type="InterPro" id="IPR001077">
    <property type="entry name" value="COMT_C"/>
</dbReference>
<dbReference type="InterPro" id="IPR029063">
    <property type="entry name" value="SAM-dependent_MTases_sf"/>
</dbReference>
<evidence type="ECO:0000313" key="7">
    <source>
        <dbReference type="Proteomes" id="UP000464468"/>
    </source>
</evidence>
<organism evidence="6 7">
    <name type="scientific">Sphingomonas changnyeongensis</name>
    <dbReference type="NCBI Taxonomy" id="2698679"/>
    <lineage>
        <taxon>Bacteria</taxon>
        <taxon>Pseudomonadati</taxon>
        <taxon>Pseudomonadota</taxon>
        <taxon>Alphaproteobacteria</taxon>
        <taxon>Sphingomonadales</taxon>
        <taxon>Sphingomonadaceae</taxon>
        <taxon>Sphingomonas</taxon>
    </lineage>
</organism>
<feature type="domain" description="O-methyltransferase C-terminal" evidence="4">
    <location>
        <begin position="195"/>
        <end position="339"/>
    </location>
</feature>
<dbReference type="AlphaFoldDB" id="A0A7Z2S7Q8"/>
<dbReference type="Gene3D" id="1.10.10.10">
    <property type="entry name" value="Winged helix-like DNA-binding domain superfamily/Winged helix DNA-binding domain"/>
    <property type="match status" value="2"/>
</dbReference>
<dbReference type="EMBL" id="CP047895">
    <property type="protein sequence ID" value="QHL89877.1"/>
    <property type="molecule type" value="Genomic_DNA"/>
</dbReference>
<dbReference type="PANTHER" id="PTHR43712:SF2">
    <property type="entry name" value="O-METHYLTRANSFERASE CICE"/>
    <property type="match status" value="1"/>
</dbReference>
<dbReference type="GO" id="GO:0046983">
    <property type="term" value="F:protein dimerization activity"/>
    <property type="evidence" value="ECO:0007669"/>
    <property type="project" value="InterPro"/>
</dbReference>
<dbReference type="InterPro" id="IPR012967">
    <property type="entry name" value="COMT_dimerisation"/>
</dbReference>
<evidence type="ECO:0000256" key="1">
    <source>
        <dbReference type="ARBA" id="ARBA00022603"/>
    </source>
</evidence>
<feature type="domain" description="O-methyltransferase C-terminal" evidence="4">
    <location>
        <begin position="553"/>
        <end position="704"/>
    </location>
</feature>
<accession>A0A7Z2S7Q8</accession>
<dbReference type="Proteomes" id="UP000464468">
    <property type="component" value="Chromosome"/>
</dbReference>
<dbReference type="Pfam" id="PF00891">
    <property type="entry name" value="Methyltransf_2"/>
    <property type="match status" value="2"/>
</dbReference>
<evidence type="ECO:0000259" key="4">
    <source>
        <dbReference type="Pfam" id="PF00891"/>
    </source>
</evidence>
<evidence type="ECO:0000256" key="2">
    <source>
        <dbReference type="ARBA" id="ARBA00022679"/>
    </source>
</evidence>
<sequence>MARTAGYLLAQQPERLPAMPDGPAAAAAPAGVAARAVAGSVPGAVLADLAGRHALSGLVFAMVDAGLDAALAAGPRSLAVLVHATGIGPEALRLLLRALAGQGLVEPVDGRWRLARHLAGAVPAAHWAELAAHRAENRVWLDIAAILTARIPAPDSYRRELLDGRIAGRPGLRAMNRAFAGQLVDRLCGCAAPARVLDLGGGDGDMAAALLARDPGLRVDILDLASGFAPSAALARRVGARLGRITGDARTTRLPARYDLVIVNELLELFGAADKRAILGCGVAALAPGGRIAVVKFTLDRMRTDPPSGALFSLRMRLKTGDGYLESDDEVEDMLRALGCARIGRIDLDGIKTVIVADAPAPAASPAPRAASGPSPAPAAVTAVSGDPAALPWGELVSLATAFRLSCVMQAALDLDLFALIGPAGARADTVAAAAGMDPVAARVLLDGLVAIGLLARDGADYLVPAGLERLAGDSPGSIRGALRAFRTENRVWLELADMLRAPGERPRAARIMEAAGLPDYLAAVGQANQAEAAALVAALADALPPGVPGPRRALDLGGGTGLFAEALCARWPDLRVTLLDRDEVIARHRAAPPPGPLWTRIDPVVGDARDPAAAPGLVPGFDLVLLSDLLHYFARDEKAQILARAAALLAPGGRIAIGKFALDADGVTPGSAALLSLRLHVQRPGAYLETDAEAEALLTAAGLAGARTIRLGAHKSLVTGQRP</sequence>
<dbReference type="SUPFAM" id="SSF46785">
    <property type="entry name" value="Winged helix' DNA-binding domain"/>
    <property type="match status" value="2"/>
</dbReference>
<keyword evidence="7" id="KW-1185">Reference proteome</keyword>
<feature type="domain" description="O-methyltransferase dimerisation" evidence="5">
    <location>
        <begin position="398"/>
        <end position="458"/>
    </location>
</feature>
<keyword evidence="1 6" id="KW-0489">Methyltransferase</keyword>
<dbReference type="Pfam" id="PF08100">
    <property type="entry name" value="Dimerisation"/>
    <property type="match status" value="1"/>
</dbReference>
<evidence type="ECO:0000259" key="5">
    <source>
        <dbReference type="Pfam" id="PF08100"/>
    </source>
</evidence>
<keyword evidence="2 6" id="KW-0808">Transferase</keyword>
<keyword evidence="3" id="KW-0949">S-adenosyl-L-methionine</keyword>
<dbReference type="RefSeq" id="WP_160591520.1">
    <property type="nucleotide sequence ID" value="NZ_CP047895.1"/>
</dbReference>
<dbReference type="PROSITE" id="PS51683">
    <property type="entry name" value="SAM_OMT_II"/>
    <property type="match status" value="2"/>
</dbReference>
<dbReference type="KEGG" id="schy:GVO57_02360"/>
<evidence type="ECO:0000313" key="6">
    <source>
        <dbReference type="EMBL" id="QHL89877.1"/>
    </source>
</evidence>
<dbReference type="PANTHER" id="PTHR43712">
    <property type="entry name" value="PUTATIVE (AFU_ORTHOLOGUE AFUA_4G14580)-RELATED"/>
    <property type="match status" value="1"/>
</dbReference>
<dbReference type="GO" id="GO:0008171">
    <property type="term" value="F:O-methyltransferase activity"/>
    <property type="evidence" value="ECO:0007669"/>
    <property type="project" value="InterPro"/>
</dbReference>
<dbReference type="SUPFAM" id="SSF53335">
    <property type="entry name" value="S-adenosyl-L-methionine-dependent methyltransferases"/>
    <property type="match status" value="2"/>
</dbReference>
<dbReference type="CDD" id="cd02440">
    <property type="entry name" value="AdoMet_MTases"/>
    <property type="match status" value="2"/>
</dbReference>
<proteinExistence type="predicted"/>
<dbReference type="InterPro" id="IPR036390">
    <property type="entry name" value="WH_DNA-bd_sf"/>
</dbReference>
<dbReference type="Gene3D" id="3.40.50.150">
    <property type="entry name" value="Vaccinia Virus protein VP39"/>
    <property type="match status" value="2"/>
</dbReference>
<name>A0A7Z2S7Q8_9SPHN</name>
<evidence type="ECO:0000256" key="3">
    <source>
        <dbReference type="ARBA" id="ARBA00022691"/>
    </source>
</evidence>